<protein>
    <submittedName>
        <fullName evidence="1">Uncharacterized protein</fullName>
    </submittedName>
</protein>
<organism evidence="1 2">
    <name type="scientific">Prorocentrum cordatum</name>
    <dbReference type="NCBI Taxonomy" id="2364126"/>
    <lineage>
        <taxon>Eukaryota</taxon>
        <taxon>Sar</taxon>
        <taxon>Alveolata</taxon>
        <taxon>Dinophyceae</taxon>
        <taxon>Prorocentrales</taxon>
        <taxon>Prorocentraceae</taxon>
        <taxon>Prorocentrum</taxon>
    </lineage>
</organism>
<evidence type="ECO:0000313" key="2">
    <source>
        <dbReference type="Proteomes" id="UP001189429"/>
    </source>
</evidence>
<evidence type="ECO:0000313" key="1">
    <source>
        <dbReference type="EMBL" id="CAK0866479.1"/>
    </source>
</evidence>
<gene>
    <name evidence="1" type="ORF">PCOR1329_LOCUS53649</name>
</gene>
<dbReference type="SUPFAM" id="SSF53474">
    <property type="entry name" value="alpha/beta-Hydrolases"/>
    <property type="match status" value="1"/>
</dbReference>
<proteinExistence type="predicted"/>
<dbReference type="Proteomes" id="UP001189429">
    <property type="component" value="Unassembled WGS sequence"/>
</dbReference>
<dbReference type="EMBL" id="CAUYUJ010016539">
    <property type="protein sequence ID" value="CAK0866479.1"/>
    <property type="molecule type" value="Genomic_DNA"/>
</dbReference>
<dbReference type="InterPro" id="IPR029058">
    <property type="entry name" value="AB_hydrolase_fold"/>
</dbReference>
<accession>A0ABN9V3W5</accession>
<keyword evidence="2" id="KW-1185">Reference proteome</keyword>
<dbReference type="Gene3D" id="3.40.50.1820">
    <property type="entry name" value="alpha/beta hydrolase"/>
    <property type="match status" value="1"/>
</dbReference>
<comment type="caution">
    <text evidence="1">The sequence shown here is derived from an EMBL/GenBank/DDBJ whole genome shotgun (WGS) entry which is preliminary data.</text>
</comment>
<reference evidence="1" key="1">
    <citation type="submission" date="2023-10" db="EMBL/GenBank/DDBJ databases">
        <authorList>
            <person name="Chen Y."/>
            <person name="Shah S."/>
            <person name="Dougan E. K."/>
            <person name="Thang M."/>
            <person name="Chan C."/>
        </authorList>
    </citation>
    <scope>NUCLEOTIDE SEQUENCE [LARGE SCALE GENOMIC DNA]</scope>
</reference>
<name>A0ABN9V3W5_9DINO</name>
<sequence>MSKLHAHFIRAAASKDAWKQATLGELRGVVAGSPAQGVRSLAWAHGLGGSCAADDARGVAGMLYAAGGPGHTLRVDLRGHGRSQGAAGACDAELHAWPAAGAALRAAAHAGGARRAVFGGEAAGAFAALQAVVGAPEPAHAAAAGLILMRPPTIWGEREVWRRRYETAAGWVEKDGFEGKDVQWEAKLRLTAASYAGKLSKQEREVILGEWRAMGAPAYAAALRGLAASELPCDSVLRGGGGPCGHHSWGQAGGGAELPGCLRDLAPAHQGDARLVGCRLIGPWSAVLPERGCTNSGGVATIWVEELE</sequence>